<evidence type="ECO:0000256" key="4">
    <source>
        <dbReference type="ARBA" id="ARBA00022771"/>
    </source>
</evidence>
<feature type="domain" description="C2H2-type" evidence="9">
    <location>
        <begin position="147"/>
        <end position="179"/>
    </location>
</feature>
<dbReference type="Pfam" id="PF00096">
    <property type="entry name" value="zf-C2H2"/>
    <property type="match status" value="2"/>
</dbReference>
<keyword evidence="4 7" id="KW-0863">Zinc-finger</keyword>
<dbReference type="Proteomes" id="UP000039324">
    <property type="component" value="Unassembled WGS sequence"/>
</dbReference>
<dbReference type="AlphaFoldDB" id="A0A0G4IS55"/>
<dbReference type="GO" id="GO:0000981">
    <property type="term" value="F:DNA-binding transcription factor activity, RNA polymerase II-specific"/>
    <property type="evidence" value="ECO:0007669"/>
    <property type="project" value="TreeGrafter"/>
</dbReference>
<dbReference type="InterPro" id="IPR036236">
    <property type="entry name" value="Znf_C2H2_sf"/>
</dbReference>
<keyword evidence="2" id="KW-0479">Metal-binding</keyword>
<evidence type="ECO:0000256" key="3">
    <source>
        <dbReference type="ARBA" id="ARBA00022737"/>
    </source>
</evidence>
<proteinExistence type="predicted"/>
<dbReference type="SMART" id="SM00355">
    <property type="entry name" value="ZnF_C2H2"/>
    <property type="match status" value="3"/>
</dbReference>
<dbReference type="EMBL" id="CDSF01000082">
    <property type="protein sequence ID" value="CEO98080.1"/>
    <property type="molecule type" value="Genomic_DNA"/>
</dbReference>
<keyword evidence="3" id="KW-0677">Repeat</keyword>
<dbReference type="PANTHER" id="PTHR24394">
    <property type="entry name" value="ZINC FINGER PROTEIN"/>
    <property type="match status" value="1"/>
</dbReference>
<dbReference type="GO" id="GO:0008270">
    <property type="term" value="F:zinc ion binding"/>
    <property type="evidence" value="ECO:0007669"/>
    <property type="project" value="UniProtKB-KW"/>
</dbReference>
<dbReference type="PROSITE" id="PS00028">
    <property type="entry name" value="ZINC_FINGER_C2H2_1"/>
    <property type="match status" value="2"/>
</dbReference>
<evidence type="ECO:0000256" key="8">
    <source>
        <dbReference type="SAM" id="MobiDB-lite"/>
    </source>
</evidence>
<keyword evidence="5" id="KW-0862">Zinc</keyword>
<evidence type="ECO:0000256" key="1">
    <source>
        <dbReference type="ARBA" id="ARBA00004123"/>
    </source>
</evidence>
<dbReference type="PROSITE" id="PS50157">
    <property type="entry name" value="ZINC_FINGER_C2H2_2"/>
    <property type="match status" value="3"/>
</dbReference>
<dbReference type="OrthoDB" id="654211at2759"/>
<dbReference type="STRING" id="37360.A0A0G4IS55"/>
<evidence type="ECO:0000259" key="9">
    <source>
        <dbReference type="PROSITE" id="PS50157"/>
    </source>
</evidence>
<accession>A0A0G4IS55</accession>
<evidence type="ECO:0000256" key="6">
    <source>
        <dbReference type="ARBA" id="ARBA00023242"/>
    </source>
</evidence>
<sequence>MEATMTDENIPFMKRPLSTSIVKPVPRPLRVRQRPSQSPREAKPIVPTATVFRPPALSAPSSPALKQLPQSPASTPRTPPKPGSSKTSRDYICQICSKSFTRAFSLKTHQFLHATSKPIPCVICHKTFVSERHLQNHLRVHTGDRPFLCTFGDCKAAYTANSSLKRHMAVCPYRLSNRPDDQKPSIRKL</sequence>
<dbReference type="Gene3D" id="3.30.160.60">
    <property type="entry name" value="Classic Zinc Finger"/>
    <property type="match status" value="3"/>
</dbReference>
<organism evidence="10 11">
    <name type="scientific">Plasmodiophora brassicae</name>
    <name type="common">Clubroot disease agent</name>
    <dbReference type="NCBI Taxonomy" id="37360"/>
    <lineage>
        <taxon>Eukaryota</taxon>
        <taxon>Sar</taxon>
        <taxon>Rhizaria</taxon>
        <taxon>Endomyxa</taxon>
        <taxon>Phytomyxea</taxon>
        <taxon>Plasmodiophorida</taxon>
        <taxon>Plasmodiophoridae</taxon>
        <taxon>Plasmodiophora</taxon>
    </lineage>
</organism>
<evidence type="ECO:0000256" key="2">
    <source>
        <dbReference type="ARBA" id="ARBA00022723"/>
    </source>
</evidence>
<name>A0A0G4IS55_PLABS</name>
<evidence type="ECO:0000256" key="5">
    <source>
        <dbReference type="ARBA" id="ARBA00022833"/>
    </source>
</evidence>
<keyword evidence="6" id="KW-0539">Nucleus</keyword>
<keyword evidence="11" id="KW-1185">Reference proteome</keyword>
<evidence type="ECO:0000256" key="7">
    <source>
        <dbReference type="PROSITE-ProRule" id="PRU00042"/>
    </source>
</evidence>
<evidence type="ECO:0000313" key="10">
    <source>
        <dbReference type="EMBL" id="CEO98080.1"/>
    </source>
</evidence>
<protein>
    <recommendedName>
        <fullName evidence="9">C2H2-type domain-containing protein</fullName>
    </recommendedName>
</protein>
<feature type="compositionally biased region" description="Low complexity" evidence="8">
    <location>
        <begin position="54"/>
        <end position="69"/>
    </location>
</feature>
<feature type="domain" description="C2H2-type" evidence="9">
    <location>
        <begin position="119"/>
        <end position="146"/>
    </location>
</feature>
<feature type="region of interest" description="Disordered" evidence="8">
    <location>
        <begin position="1"/>
        <end position="88"/>
    </location>
</feature>
<reference evidence="10 11" key="1">
    <citation type="submission" date="2015-02" db="EMBL/GenBank/DDBJ databases">
        <authorList>
            <person name="Chooi Y.-H."/>
        </authorList>
    </citation>
    <scope>NUCLEOTIDE SEQUENCE [LARGE SCALE GENOMIC DNA]</scope>
    <source>
        <strain evidence="10">E3</strain>
    </source>
</reference>
<comment type="subcellular location">
    <subcellularLocation>
        <location evidence="1">Nucleus</location>
    </subcellularLocation>
</comment>
<dbReference type="SUPFAM" id="SSF57667">
    <property type="entry name" value="beta-beta-alpha zinc fingers"/>
    <property type="match status" value="2"/>
</dbReference>
<feature type="domain" description="C2H2-type" evidence="9">
    <location>
        <begin position="91"/>
        <end position="118"/>
    </location>
</feature>
<dbReference type="InterPro" id="IPR013087">
    <property type="entry name" value="Znf_C2H2_type"/>
</dbReference>
<gene>
    <name evidence="10" type="ORF">PBRA_006194</name>
</gene>
<dbReference type="GO" id="GO:0005634">
    <property type="term" value="C:nucleus"/>
    <property type="evidence" value="ECO:0007669"/>
    <property type="project" value="UniProtKB-SubCell"/>
</dbReference>
<dbReference type="PANTHER" id="PTHR24394:SF44">
    <property type="entry name" value="ZINC FINGER PROTEIN 271-LIKE"/>
    <property type="match status" value="1"/>
</dbReference>
<evidence type="ECO:0000313" key="11">
    <source>
        <dbReference type="Proteomes" id="UP000039324"/>
    </source>
</evidence>